<sequence length="207" mass="22511">MLRRGELCTFHAPPGQAFGRAGRRATLEDGERALEWCIEARPEDLQARVLQLRNLMTQGMGREREVPHRAITALQEAGVSGCDVSSSCYIKVLQIALLGFKALQKQKLEGASMPPDPAYPVYTTPTFLAAAAAAVPGMAGDLLRLAERMQRHLCSSGPEGRLLLLADHSYMSCIDLQFVSGEHHAGGGEAAGMMVVSPRELEQARIW</sequence>
<gene>
    <name evidence="1" type="ORF">BQ4739_LOCUS209</name>
</gene>
<protein>
    <submittedName>
        <fullName evidence="1">Uncharacterized protein</fullName>
    </submittedName>
</protein>
<evidence type="ECO:0000313" key="1">
    <source>
        <dbReference type="EMBL" id="SZX59601.1"/>
    </source>
</evidence>
<proteinExistence type="predicted"/>
<dbReference type="Proteomes" id="UP000256970">
    <property type="component" value="Unassembled WGS sequence"/>
</dbReference>
<dbReference type="EMBL" id="FNXT01000007">
    <property type="protein sequence ID" value="SZX59601.1"/>
    <property type="molecule type" value="Genomic_DNA"/>
</dbReference>
<evidence type="ECO:0000313" key="2">
    <source>
        <dbReference type="Proteomes" id="UP000256970"/>
    </source>
</evidence>
<organism evidence="1 2">
    <name type="scientific">Tetradesmus obliquus</name>
    <name type="common">Green alga</name>
    <name type="synonym">Acutodesmus obliquus</name>
    <dbReference type="NCBI Taxonomy" id="3088"/>
    <lineage>
        <taxon>Eukaryota</taxon>
        <taxon>Viridiplantae</taxon>
        <taxon>Chlorophyta</taxon>
        <taxon>core chlorophytes</taxon>
        <taxon>Chlorophyceae</taxon>
        <taxon>CS clade</taxon>
        <taxon>Sphaeropleales</taxon>
        <taxon>Scenedesmaceae</taxon>
        <taxon>Tetradesmus</taxon>
    </lineage>
</organism>
<name>A0A383V3D6_TETOB</name>
<accession>A0A383V3D6</accession>
<keyword evidence="2" id="KW-1185">Reference proteome</keyword>
<reference evidence="1 2" key="1">
    <citation type="submission" date="2016-10" db="EMBL/GenBank/DDBJ databases">
        <authorList>
            <person name="Cai Z."/>
        </authorList>
    </citation>
    <scope>NUCLEOTIDE SEQUENCE [LARGE SCALE GENOMIC DNA]</scope>
</reference>
<dbReference type="AlphaFoldDB" id="A0A383V3D6"/>